<dbReference type="Proteomes" id="UP001301653">
    <property type="component" value="Unassembled WGS sequence"/>
</dbReference>
<feature type="region of interest" description="Disordered" evidence="1">
    <location>
        <begin position="135"/>
        <end position="159"/>
    </location>
</feature>
<proteinExistence type="predicted"/>
<organism evidence="2 3">
    <name type="scientific">Stenotrophomonas capsici</name>
    <dbReference type="NCBI Taxonomy" id="3110230"/>
    <lineage>
        <taxon>Bacteria</taxon>
        <taxon>Pseudomonadati</taxon>
        <taxon>Pseudomonadota</taxon>
        <taxon>Gammaproteobacteria</taxon>
        <taxon>Lysobacterales</taxon>
        <taxon>Lysobacteraceae</taxon>
        <taxon>Stenotrophomonas</taxon>
    </lineage>
</organism>
<accession>A0ABU5VAE6</accession>
<comment type="caution">
    <text evidence="2">The sequence shown here is derived from an EMBL/GenBank/DDBJ whole genome shotgun (WGS) entry which is preliminary data.</text>
</comment>
<evidence type="ECO:0000313" key="3">
    <source>
        <dbReference type="Proteomes" id="UP001301653"/>
    </source>
</evidence>
<protein>
    <submittedName>
        <fullName evidence="2">Uncharacterized protein</fullName>
    </submittedName>
</protein>
<gene>
    <name evidence="2" type="ORF">VA603_15905</name>
</gene>
<keyword evidence="3" id="KW-1185">Reference proteome</keyword>
<name>A0ABU5VAE6_9GAMM</name>
<evidence type="ECO:0000256" key="1">
    <source>
        <dbReference type="SAM" id="MobiDB-lite"/>
    </source>
</evidence>
<sequence length="171" mass="18524">MKLEEMPSKDLLALHNRIADKPAGPKTFATRAKLVARIDRVAADKNIDLASFGQPKKPKATAQRVEPKADVAETPEATEKKSRGLGVGALARAILMDPAGHPHTLIAEMVNAQIEGAAATGKSVRWYANDMRKKGVEVPPRQKHHPADMNEQQSTEALSTVWVVEPARPDG</sequence>
<feature type="compositionally biased region" description="Basic and acidic residues" evidence="1">
    <location>
        <begin position="65"/>
        <end position="82"/>
    </location>
</feature>
<dbReference type="EMBL" id="JAYFUH010000249">
    <property type="protein sequence ID" value="MEA5669030.1"/>
    <property type="molecule type" value="Genomic_DNA"/>
</dbReference>
<feature type="region of interest" description="Disordered" evidence="1">
    <location>
        <begin position="51"/>
        <end position="84"/>
    </location>
</feature>
<reference evidence="2 3" key="1">
    <citation type="submission" date="2023-12" db="EMBL/GenBank/DDBJ databases">
        <title>Stenotrophomonas guangdongensis sp. nov., isolated from wilted pepper plants (Capsicum annuum).</title>
        <authorList>
            <person name="Qiu M."/>
            <person name="Li Y."/>
            <person name="Liu Q."/>
            <person name="Zhang X."/>
            <person name="Huang Y."/>
            <person name="Guo R."/>
            <person name="Hu M."/>
            <person name="Zhou J."/>
            <person name="Zhou X."/>
        </authorList>
    </citation>
    <scope>NUCLEOTIDE SEQUENCE [LARGE SCALE GENOMIC DNA]</scope>
    <source>
        <strain evidence="2 3">MH1</strain>
    </source>
</reference>
<dbReference type="RefSeq" id="WP_323439422.1">
    <property type="nucleotide sequence ID" value="NZ_JAYFUH010000249.1"/>
</dbReference>
<evidence type="ECO:0000313" key="2">
    <source>
        <dbReference type="EMBL" id="MEA5669030.1"/>
    </source>
</evidence>